<dbReference type="Proteomes" id="UP000406256">
    <property type="component" value="Unassembled WGS sequence"/>
</dbReference>
<dbReference type="EMBL" id="CABPSB010000019">
    <property type="protein sequence ID" value="VVE43922.1"/>
    <property type="molecule type" value="Genomic_DNA"/>
</dbReference>
<reference evidence="1 2" key="1">
    <citation type="submission" date="2019-08" db="EMBL/GenBank/DDBJ databases">
        <authorList>
            <person name="Peeters C."/>
        </authorList>
    </citation>
    <scope>NUCLEOTIDE SEQUENCE [LARGE SCALE GENOMIC DNA]</scope>
    <source>
        <strain evidence="1 2">LMG 31108</strain>
    </source>
</reference>
<keyword evidence="2" id="KW-1185">Reference proteome</keyword>
<accession>A0A5E4Y6F4</accession>
<dbReference type="AlphaFoldDB" id="A0A5E4Y6F4"/>
<proteinExistence type="predicted"/>
<gene>
    <name evidence="1" type="ORF">PAN31108_04303</name>
</gene>
<protein>
    <submittedName>
        <fullName evidence="1">Uncharacterized protein</fullName>
    </submittedName>
</protein>
<sequence>MNGGTLRYLGRNTKLASPDWIFTNAFNIFHRKAFEMLNYFTYQNKIIVQIKR</sequence>
<name>A0A5E4Y6F4_9BURK</name>
<organism evidence="1 2">
    <name type="scientific">Pandoraea anhela</name>
    <dbReference type="NCBI Taxonomy" id="2508295"/>
    <lineage>
        <taxon>Bacteria</taxon>
        <taxon>Pseudomonadati</taxon>
        <taxon>Pseudomonadota</taxon>
        <taxon>Betaproteobacteria</taxon>
        <taxon>Burkholderiales</taxon>
        <taxon>Burkholderiaceae</taxon>
        <taxon>Pandoraea</taxon>
    </lineage>
</organism>
<evidence type="ECO:0000313" key="2">
    <source>
        <dbReference type="Proteomes" id="UP000406256"/>
    </source>
</evidence>
<evidence type="ECO:0000313" key="1">
    <source>
        <dbReference type="EMBL" id="VVE43922.1"/>
    </source>
</evidence>